<reference evidence="7" key="1">
    <citation type="journal article" date="2012" name="Science">
        <title>Fermentation, hydrogen, and sulfur metabolism in multiple uncultivated bacterial phyla.</title>
        <authorList>
            <person name="Wrighton K.C."/>
            <person name="Thomas B.C."/>
            <person name="Sharon I."/>
            <person name="Miller C.S."/>
            <person name="Castelle C.J."/>
            <person name="VerBerkmoes N.C."/>
            <person name="Wilkins M.J."/>
            <person name="Hettich R.L."/>
            <person name="Lipton M.S."/>
            <person name="Williams K.H."/>
            <person name="Long P.E."/>
            <person name="Banfield J.F."/>
        </authorList>
    </citation>
    <scope>NUCLEOTIDE SEQUENCE [LARGE SCALE GENOMIC DNA]</scope>
</reference>
<dbReference type="InterPro" id="IPR003439">
    <property type="entry name" value="ABC_transporter-like_ATP-bd"/>
</dbReference>
<keyword evidence="4 5" id="KW-0472">Membrane</keyword>
<proteinExistence type="predicted"/>
<dbReference type="GO" id="GO:0015421">
    <property type="term" value="F:ABC-type oligopeptide transporter activity"/>
    <property type="evidence" value="ECO:0007669"/>
    <property type="project" value="TreeGrafter"/>
</dbReference>
<feature type="transmembrane region" description="Helical" evidence="5">
    <location>
        <begin position="277"/>
        <end position="295"/>
    </location>
</feature>
<feature type="domain" description="ABC transporter" evidence="6">
    <location>
        <begin position="340"/>
        <end position="573"/>
    </location>
</feature>
<dbReference type="PANTHER" id="PTHR43394">
    <property type="entry name" value="ATP-DEPENDENT PERMEASE MDL1, MITOCHONDRIAL"/>
    <property type="match status" value="1"/>
</dbReference>
<dbReference type="InterPro" id="IPR027417">
    <property type="entry name" value="P-loop_NTPase"/>
</dbReference>
<dbReference type="InterPro" id="IPR036640">
    <property type="entry name" value="ABC1_TM_sf"/>
</dbReference>
<dbReference type="SUPFAM" id="SSF90123">
    <property type="entry name" value="ABC transporter transmembrane region"/>
    <property type="match status" value="1"/>
</dbReference>
<evidence type="ECO:0000256" key="4">
    <source>
        <dbReference type="ARBA" id="ARBA00023136"/>
    </source>
</evidence>
<dbReference type="PROSITE" id="PS50893">
    <property type="entry name" value="ABC_TRANSPORTER_2"/>
    <property type="match status" value="1"/>
</dbReference>
<evidence type="ECO:0000256" key="3">
    <source>
        <dbReference type="ARBA" id="ARBA00022989"/>
    </source>
</evidence>
<protein>
    <submittedName>
        <fullName evidence="7">MDR-like protein ABC transporter</fullName>
    </submittedName>
</protein>
<dbReference type="PANTHER" id="PTHR43394:SF1">
    <property type="entry name" value="ATP-BINDING CASSETTE SUB-FAMILY B MEMBER 10, MITOCHONDRIAL"/>
    <property type="match status" value="1"/>
</dbReference>
<feature type="transmembrane region" description="Helical" evidence="5">
    <location>
        <begin position="161"/>
        <end position="182"/>
    </location>
</feature>
<dbReference type="SUPFAM" id="SSF52540">
    <property type="entry name" value="P-loop containing nucleoside triphosphate hydrolases"/>
    <property type="match status" value="1"/>
</dbReference>
<dbReference type="AlphaFoldDB" id="K2H0H4"/>
<keyword evidence="2 5" id="KW-0812">Transmembrane</keyword>
<feature type="transmembrane region" description="Helical" evidence="5">
    <location>
        <begin position="134"/>
        <end position="155"/>
    </location>
</feature>
<evidence type="ECO:0000256" key="1">
    <source>
        <dbReference type="ARBA" id="ARBA00004651"/>
    </source>
</evidence>
<dbReference type="Gene3D" id="1.20.1560.10">
    <property type="entry name" value="ABC transporter type 1, transmembrane domain"/>
    <property type="match status" value="1"/>
</dbReference>
<comment type="caution">
    <text evidence="7">The sequence shown here is derived from an EMBL/GenBank/DDBJ whole genome shotgun (WGS) entry which is preliminary data.</text>
</comment>
<feature type="transmembrane region" description="Helical" evidence="5">
    <location>
        <begin position="59"/>
        <end position="81"/>
    </location>
</feature>
<accession>K2H0H4</accession>
<keyword evidence="3 5" id="KW-1133">Transmembrane helix</keyword>
<sequence>MLKEFYAKLKILLGPIKYVKKDAYFSMFWEIYDWFQSIFLVQVFAYLVAAIQTKNLDSFYFWIIIFVIVELFAYFFTYVATRYFVKTFYSMWNVLNAIYLRKFINLDNNKIDVLWTWRAFSIISKWVDSWLEIVLARGFNVLVWLLSIIYAFWIIAFTVWFSYFIAILLIFFALFTLVLYWNNLSLKYRKIRKEVTTEYDRSIFKIISSKFEILQNNRIENENSKLDWLSKEIIWLSVKEEFISSSWNVAVRFIFAIIQLIIFFTLWAWVIRWEISFAYFILINWLVWVINKYVWGFSREIRSIWVHMVNVDKLLETFDQIDEIKWIDHPTHFKYCKWDICIRNIDFWYSDENIFSDFSLDIRWNAKTALVWDSWSWKTTLMKLVAWYINPKDWEIIVDGQNVWDVNLISYYKNIWYLTQDPSVFDGTIMENLTYALDREPTKQEVADTIKNSKCEFIFELPNWIDTEIWERWIKLSGWQKQRLAIAKIMLKNPNIILLDEPTSALDSISEQVVSEALHNLFRWRTVLVIAHRLQTVKEADEIIVLKWWQIIERWTHSELSEISDWEYRKMLDLQTSF</sequence>
<organism evidence="7">
    <name type="scientific">uncultured bacterium</name>
    <name type="common">gcode 4</name>
    <dbReference type="NCBI Taxonomy" id="1234023"/>
    <lineage>
        <taxon>Bacteria</taxon>
        <taxon>environmental samples</taxon>
    </lineage>
</organism>
<evidence type="ECO:0000256" key="2">
    <source>
        <dbReference type="ARBA" id="ARBA00022692"/>
    </source>
</evidence>
<feature type="transmembrane region" description="Helical" evidence="5">
    <location>
        <begin position="249"/>
        <end position="271"/>
    </location>
</feature>
<evidence type="ECO:0000256" key="5">
    <source>
        <dbReference type="SAM" id="Phobius"/>
    </source>
</evidence>
<evidence type="ECO:0000259" key="6">
    <source>
        <dbReference type="PROSITE" id="PS50893"/>
    </source>
</evidence>
<dbReference type="GO" id="GO:0016887">
    <property type="term" value="F:ATP hydrolysis activity"/>
    <property type="evidence" value="ECO:0007669"/>
    <property type="project" value="InterPro"/>
</dbReference>
<name>K2H0H4_9BACT</name>
<gene>
    <name evidence="7" type="ORF">ACD_2C00193G0011</name>
</gene>
<dbReference type="EMBL" id="AMFJ01000193">
    <property type="protein sequence ID" value="EKE29290.1"/>
    <property type="molecule type" value="Genomic_DNA"/>
</dbReference>
<dbReference type="Pfam" id="PF00005">
    <property type="entry name" value="ABC_tran"/>
    <property type="match status" value="1"/>
</dbReference>
<feature type="transmembrane region" description="Helical" evidence="5">
    <location>
        <begin position="31"/>
        <end position="53"/>
    </location>
</feature>
<dbReference type="GO" id="GO:0005886">
    <property type="term" value="C:plasma membrane"/>
    <property type="evidence" value="ECO:0007669"/>
    <property type="project" value="UniProtKB-SubCell"/>
</dbReference>
<dbReference type="GO" id="GO:0005524">
    <property type="term" value="F:ATP binding"/>
    <property type="evidence" value="ECO:0007669"/>
    <property type="project" value="InterPro"/>
</dbReference>
<dbReference type="Gene3D" id="3.40.50.300">
    <property type="entry name" value="P-loop containing nucleotide triphosphate hydrolases"/>
    <property type="match status" value="1"/>
</dbReference>
<evidence type="ECO:0000313" key="7">
    <source>
        <dbReference type="EMBL" id="EKE29290.1"/>
    </source>
</evidence>
<comment type="subcellular location">
    <subcellularLocation>
        <location evidence="1">Cell membrane</location>
        <topology evidence="1">Multi-pass membrane protein</topology>
    </subcellularLocation>
</comment>
<dbReference type="InterPro" id="IPR039421">
    <property type="entry name" value="Type_1_exporter"/>
</dbReference>